<dbReference type="GeneID" id="31845593"/>
<dbReference type="InterPro" id="IPR051839">
    <property type="entry name" value="RD_transcriptional_regulator"/>
</dbReference>
<keyword evidence="1" id="KW-0175">Coiled coil</keyword>
<dbReference type="InterPro" id="IPR009057">
    <property type="entry name" value="Homeodomain-like_sf"/>
</dbReference>
<dbReference type="GO" id="GO:0004803">
    <property type="term" value="F:transposase activity"/>
    <property type="evidence" value="ECO:0007669"/>
    <property type="project" value="InterPro"/>
</dbReference>
<evidence type="ECO:0000256" key="1">
    <source>
        <dbReference type="SAM" id="Coils"/>
    </source>
</evidence>
<proteinExistence type="predicted"/>
<dbReference type="PANTHER" id="PTHR33215:SF13">
    <property type="entry name" value="PROTEIN DISTAL ANTENNA"/>
    <property type="match status" value="1"/>
</dbReference>
<dbReference type="RefSeq" id="WP_024096632.1">
    <property type="nucleotide sequence ID" value="NZ_CP010588.1"/>
</dbReference>
<sequence>MGQSRRTFTDEFKAAAVGRLYKPGATQTGVARELGVTSSQLKTWRLEIEAAGSMAALRRQQADAAELDRLRKENKRLKLENEILEKASAFFASRAAKT</sequence>
<dbReference type="GO" id="GO:0003677">
    <property type="term" value="F:DNA binding"/>
    <property type="evidence" value="ECO:0007669"/>
    <property type="project" value="InterPro"/>
</dbReference>
<dbReference type="AlphaFoldDB" id="A0AAC9Z7I0"/>
<dbReference type="GO" id="GO:0006313">
    <property type="term" value="P:DNA transposition"/>
    <property type="evidence" value="ECO:0007669"/>
    <property type="project" value="InterPro"/>
</dbReference>
<dbReference type="EMBL" id="CP010784">
    <property type="protein sequence ID" value="ATF05245.1"/>
    <property type="molecule type" value="Genomic_DNA"/>
</dbReference>
<evidence type="ECO:0000313" key="3">
    <source>
        <dbReference type="Proteomes" id="UP000217545"/>
    </source>
</evidence>
<dbReference type="Proteomes" id="UP000217545">
    <property type="component" value="Chromosome"/>
</dbReference>
<name>A0AAC9Z7I0_9RHOB</name>
<protein>
    <submittedName>
        <fullName evidence="2">Transposase</fullName>
    </submittedName>
</protein>
<organism evidence="2 3">
    <name type="scientific">Phaeobacter gallaeciensis</name>
    <dbReference type="NCBI Taxonomy" id="60890"/>
    <lineage>
        <taxon>Bacteria</taxon>
        <taxon>Pseudomonadati</taxon>
        <taxon>Pseudomonadota</taxon>
        <taxon>Alphaproteobacteria</taxon>
        <taxon>Rhodobacterales</taxon>
        <taxon>Roseobacteraceae</taxon>
        <taxon>Phaeobacter</taxon>
    </lineage>
</organism>
<accession>A0AAC9Z7I0</accession>
<dbReference type="SUPFAM" id="SSF46689">
    <property type="entry name" value="Homeodomain-like"/>
    <property type="match status" value="1"/>
</dbReference>
<feature type="coiled-coil region" evidence="1">
    <location>
        <begin position="60"/>
        <end position="87"/>
    </location>
</feature>
<gene>
    <name evidence="2" type="ORF">PhaeoP63_01154</name>
</gene>
<reference evidence="2 3" key="1">
    <citation type="journal article" date="2017" name="Front. Microbiol.">
        <title>Phaeobacter piscinae sp. nov., a species of the Roseobacter group and potential aquaculture probiont.</title>
        <authorList>
            <person name="Sonnenschein E.C."/>
            <person name="Phippen C.B.W."/>
            <person name="Nielsen K.F."/>
            <person name="Mateiu R.V."/>
            <person name="Melchiorsen J."/>
            <person name="Gram L."/>
            <person name="Overmann J."/>
            <person name="Freese H.M."/>
        </authorList>
    </citation>
    <scope>NUCLEOTIDE SEQUENCE [LARGE SCALE GENOMIC DNA]</scope>
    <source>
        <strain evidence="2 3">P63</strain>
    </source>
</reference>
<evidence type="ECO:0000313" key="2">
    <source>
        <dbReference type="EMBL" id="ATF05245.1"/>
    </source>
</evidence>
<dbReference type="InterPro" id="IPR002514">
    <property type="entry name" value="Transposase_8"/>
</dbReference>
<dbReference type="Pfam" id="PF01527">
    <property type="entry name" value="HTH_Tnp_1"/>
    <property type="match status" value="1"/>
</dbReference>
<dbReference type="PANTHER" id="PTHR33215">
    <property type="entry name" value="PROTEIN DISTAL ANTENNA"/>
    <property type="match status" value="1"/>
</dbReference>
<dbReference type="Gene3D" id="1.10.10.60">
    <property type="entry name" value="Homeodomain-like"/>
    <property type="match status" value="1"/>
</dbReference>